<accession>J9H0N2</accession>
<dbReference type="AlphaFoldDB" id="J9H0N2"/>
<gene>
    <name evidence="1" type="ORF">EVA_05014</name>
</gene>
<proteinExistence type="predicted"/>
<protein>
    <submittedName>
        <fullName evidence="1">Uncharacterized protein</fullName>
    </submittedName>
</protein>
<sequence length="62" mass="6951">MLFLHPYHFRCTANPLIKNSSIVRAYTSCMRFNCMLYCNTVLMVSASFCSSLSRAVHVGSVA</sequence>
<dbReference type="EMBL" id="AMCI01001031">
    <property type="protein sequence ID" value="EJX06875.1"/>
    <property type="molecule type" value="Genomic_DNA"/>
</dbReference>
<evidence type="ECO:0000313" key="1">
    <source>
        <dbReference type="EMBL" id="EJX06875.1"/>
    </source>
</evidence>
<organism evidence="1">
    <name type="scientific">gut metagenome</name>
    <dbReference type="NCBI Taxonomy" id="749906"/>
    <lineage>
        <taxon>unclassified sequences</taxon>
        <taxon>metagenomes</taxon>
        <taxon>organismal metagenomes</taxon>
    </lineage>
</organism>
<name>J9H0N2_9ZZZZ</name>
<comment type="caution">
    <text evidence="1">The sequence shown here is derived from an EMBL/GenBank/DDBJ whole genome shotgun (WGS) entry which is preliminary data.</text>
</comment>
<reference evidence="1" key="1">
    <citation type="journal article" date="2012" name="PLoS ONE">
        <title>Gene sets for utilization of primary and secondary nutrition supplies in the distal gut of endangered iberian lynx.</title>
        <authorList>
            <person name="Alcaide M."/>
            <person name="Messina E."/>
            <person name="Richter M."/>
            <person name="Bargiela R."/>
            <person name="Peplies J."/>
            <person name="Huws S.A."/>
            <person name="Newbold C.J."/>
            <person name="Golyshin P.N."/>
            <person name="Simon M.A."/>
            <person name="Lopez G."/>
            <person name="Yakimov M.M."/>
            <person name="Ferrer M."/>
        </authorList>
    </citation>
    <scope>NUCLEOTIDE SEQUENCE</scope>
</reference>